<dbReference type="EC" id="3.4.14.10" evidence="4"/>
<name>A0AAW0CEH6_9AGAR</name>
<comment type="catalytic activity">
    <reaction evidence="1">
        <text>Release of an N-terminal tripeptide from a polypeptide.</text>
        <dbReference type="EC" id="3.4.14.10"/>
    </reaction>
</comment>
<dbReference type="SUPFAM" id="SSF52743">
    <property type="entry name" value="Subtilisin-like"/>
    <property type="match status" value="1"/>
</dbReference>
<keyword evidence="5 11" id="KW-0645">Protease</keyword>
<dbReference type="GO" id="GO:0008240">
    <property type="term" value="F:tripeptidyl-peptidase activity"/>
    <property type="evidence" value="ECO:0007669"/>
    <property type="project" value="UniProtKB-EC"/>
</dbReference>
<comment type="function">
    <text evidence="2">Secreted tripeptidyl-peptidase which degrades proteins at acidic pHs and is involved in virulence.</text>
</comment>
<feature type="binding site" evidence="11">
    <location>
        <position position="564"/>
    </location>
    <ligand>
        <name>Ca(2+)</name>
        <dbReference type="ChEBI" id="CHEBI:29108"/>
    </ligand>
</feature>
<dbReference type="GO" id="GO:0006508">
    <property type="term" value="P:proteolysis"/>
    <property type="evidence" value="ECO:0007669"/>
    <property type="project" value="UniProtKB-KW"/>
</dbReference>
<dbReference type="EMBL" id="JAWWNJ010000017">
    <property type="protein sequence ID" value="KAK7038384.1"/>
    <property type="molecule type" value="Genomic_DNA"/>
</dbReference>
<evidence type="ECO:0000256" key="4">
    <source>
        <dbReference type="ARBA" id="ARBA00012462"/>
    </source>
</evidence>
<gene>
    <name evidence="14" type="ORF">R3P38DRAFT_2516569</name>
</gene>
<evidence type="ECO:0000256" key="11">
    <source>
        <dbReference type="PROSITE-ProRule" id="PRU01032"/>
    </source>
</evidence>
<feature type="binding site" evidence="11">
    <location>
        <position position="540"/>
    </location>
    <ligand>
        <name>Ca(2+)</name>
        <dbReference type="ChEBI" id="CHEBI:29108"/>
    </ligand>
</feature>
<proteinExistence type="predicted"/>
<feature type="active site" description="Charge relay system" evidence="11">
    <location>
        <position position="498"/>
    </location>
</feature>
<evidence type="ECO:0000256" key="10">
    <source>
        <dbReference type="ARBA" id="ARBA00023145"/>
    </source>
</evidence>
<keyword evidence="6 11" id="KW-0479">Metal-binding</keyword>
<evidence type="ECO:0000256" key="6">
    <source>
        <dbReference type="ARBA" id="ARBA00022723"/>
    </source>
</evidence>
<keyword evidence="10" id="KW-0865">Zymogen</keyword>
<evidence type="ECO:0000313" key="15">
    <source>
        <dbReference type="Proteomes" id="UP001362999"/>
    </source>
</evidence>
<feature type="signal peptide" evidence="12">
    <location>
        <begin position="1"/>
        <end position="19"/>
    </location>
</feature>
<dbReference type="GO" id="GO:0005576">
    <property type="term" value="C:extracellular region"/>
    <property type="evidence" value="ECO:0007669"/>
    <property type="project" value="UniProtKB-SubCell"/>
</dbReference>
<feature type="active site" description="Charge relay system" evidence="11">
    <location>
        <position position="292"/>
    </location>
</feature>
<dbReference type="GO" id="GO:0004252">
    <property type="term" value="F:serine-type endopeptidase activity"/>
    <property type="evidence" value="ECO:0007669"/>
    <property type="project" value="UniProtKB-UniRule"/>
</dbReference>
<keyword evidence="15" id="KW-1185">Reference proteome</keyword>
<dbReference type="SUPFAM" id="SSF54897">
    <property type="entry name" value="Protease propeptides/inhibitors"/>
    <property type="match status" value="1"/>
</dbReference>
<dbReference type="InterPro" id="IPR030400">
    <property type="entry name" value="Sedolisin_dom"/>
</dbReference>
<comment type="cofactor">
    <cofactor evidence="11">
        <name>Ca(2+)</name>
        <dbReference type="ChEBI" id="CHEBI:29108"/>
    </cofactor>
    <text evidence="11">Binds 1 Ca(2+) ion per subunit.</text>
</comment>
<dbReference type="Pfam" id="PF09286">
    <property type="entry name" value="Pro-kuma_activ"/>
    <property type="match status" value="1"/>
</dbReference>
<dbReference type="GO" id="GO:0046872">
    <property type="term" value="F:metal ion binding"/>
    <property type="evidence" value="ECO:0007669"/>
    <property type="project" value="UniProtKB-UniRule"/>
</dbReference>
<reference evidence="14 15" key="1">
    <citation type="journal article" date="2024" name="J Genomics">
        <title>Draft genome sequencing and assembly of Favolaschia claudopus CIRM-BRFM 2984 isolated from oak limbs.</title>
        <authorList>
            <person name="Navarro D."/>
            <person name="Drula E."/>
            <person name="Chaduli D."/>
            <person name="Cazenave R."/>
            <person name="Ahrendt S."/>
            <person name="Wang J."/>
            <person name="Lipzen A."/>
            <person name="Daum C."/>
            <person name="Barry K."/>
            <person name="Grigoriev I.V."/>
            <person name="Favel A."/>
            <person name="Rosso M.N."/>
            <person name="Martin F."/>
        </authorList>
    </citation>
    <scope>NUCLEOTIDE SEQUENCE [LARGE SCALE GENOMIC DNA]</scope>
    <source>
        <strain evidence="14 15">CIRM-BRFM 2984</strain>
    </source>
</reference>
<evidence type="ECO:0000256" key="1">
    <source>
        <dbReference type="ARBA" id="ARBA00001910"/>
    </source>
</evidence>
<evidence type="ECO:0000256" key="5">
    <source>
        <dbReference type="ARBA" id="ARBA00022670"/>
    </source>
</evidence>
<dbReference type="AlphaFoldDB" id="A0AAW0CEH6"/>
<evidence type="ECO:0000256" key="2">
    <source>
        <dbReference type="ARBA" id="ARBA00002451"/>
    </source>
</evidence>
<evidence type="ECO:0000256" key="9">
    <source>
        <dbReference type="ARBA" id="ARBA00022837"/>
    </source>
</evidence>
<evidence type="ECO:0000256" key="12">
    <source>
        <dbReference type="SAM" id="SignalP"/>
    </source>
</evidence>
<sequence>MFPHKALYSFFAILSTVYGSLVLHEHRDAAPSGFVNHGSAPATDMLTLRFALTPQNLNGLHQKFMSISTPENSDYREWLSKEAIKPFIQPSDETVAAFNSFAAKNGLQPTTASPNGDWVTFTMTVGQANRLFGAQYQKFSHSSLPKPIMRTFSISLPAELVGKVEVIHPSTSFVGGGPGLATAPLHRNDRWCTSWCKSLPACNSSVPEGKVTPSCLQKFYGIPSTPATQKNNKILVPGYVGRTANRTDLETFLKQFRSDISPNTTFDLLTIDDNANRDAPPGDSLVLEANLDVQYTVGLATGVPVEFLSVGGPSDEDFVDGDLATGLLDTATFLEGVENPPSVVSTSVGLDEAGVEKSLAKKICDSYMVLGARGMSVLFAAGDGGVRGSHDNSSAPGVCESNAFLSVFPASCPYVTTVGATQGFLPEISANLTGGGFSNLFPQPWYQKQAVGRFLTSLPRDFVGTFNKTGRGYPDVAAQGFGLQVVFNGGTLATGGTSFSSPIFSSIIALINDRLVAAGKPVLGFLNPWIYANPEAFTDITQGHNSGFTCPASSSAFDATKGWDPLSGLGSPVFRKMLAAAFDC</sequence>
<keyword evidence="12" id="KW-0732">Signal</keyword>
<dbReference type="PANTHER" id="PTHR14218:SF15">
    <property type="entry name" value="TRIPEPTIDYL-PEPTIDASE 1"/>
    <property type="match status" value="1"/>
</dbReference>
<keyword evidence="9 11" id="KW-0106">Calcium</keyword>
<feature type="active site" description="Charge relay system" evidence="11">
    <location>
        <position position="288"/>
    </location>
</feature>
<feature type="binding site" evidence="11">
    <location>
        <position position="539"/>
    </location>
    <ligand>
        <name>Ca(2+)</name>
        <dbReference type="ChEBI" id="CHEBI:29108"/>
    </ligand>
</feature>
<organism evidence="14 15">
    <name type="scientific">Favolaschia claudopus</name>
    <dbReference type="NCBI Taxonomy" id="2862362"/>
    <lineage>
        <taxon>Eukaryota</taxon>
        <taxon>Fungi</taxon>
        <taxon>Dikarya</taxon>
        <taxon>Basidiomycota</taxon>
        <taxon>Agaricomycotina</taxon>
        <taxon>Agaricomycetes</taxon>
        <taxon>Agaricomycetidae</taxon>
        <taxon>Agaricales</taxon>
        <taxon>Marasmiineae</taxon>
        <taxon>Mycenaceae</taxon>
        <taxon>Favolaschia</taxon>
    </lineage>
</organism>
<dbReference type="Pfam" id="PF00082">
    <property type="entry name" value="Peptidase_S8"/>
    <property type="match status" value="1"/>
</dbReference>
<feature type="chain" id="PRO_5044012939" description="tripeptidyl-peptidase II" evidence="12">
    <location>
        <begin position="20"/>
        <end position="584"/>
    </location>
</feature>
<keyword evidence="8 11" id="KW-0720">Serine protease</keyword>
<dbReference type="InterPro" id="IPR000209">
    <property type="entry name" value="Peptidase_S8/S53_dom"/>
</dbReference>
<dbReference type="CDD" id="cd11377">
    <property type="entry name" value="Pro-peptidase_S53"/>
    <property type="match status" value="1"/>
</dbReference>
<dbReference type="SMART" id="SM00944">
    <property type="entry name" value="Pro-kuma_activ"/>
    <property type="match status" value="1"/>
</dbReference>
<evidence type="ECO:0000313" key="14">
    <source>
        <dbReference type="EMBL" id="KAK7038384.1"/>
    </source>
</evidence>
<protein>
    <recommendedName>
        <fullName evidence="4">tripeptidyl-peptidase II</fullName>
        <ecNumber evidence="4">3.4.14.10</ecNumber>
    </recommendedName>
</protein>
<feature type="binding site" evidence="11">
    <location>
        <position position="562"/>
    </location>
    <ligand>
        <name>Ca(2+)</name>
        <dbReference type="ChEBI" id="CHEBI:29108"/>
    </ligand>
</feature>
<dbReference type="PANTHER" id="PTHR14218">
    <property type="entry name" value="PROTEASE S8 TRIPEPTIDYL PEPTIDASE I CLN2"/>
    <property type="match status" value="1"/>
</dbReference>
<evidence type="ECO:0000259" key="13">
    <source>
        <dbReference type="PROSITE" id="PS51695"/>
    </source>
</evidence>
<keyword evidence="7 11" id="KW-0378">Hydrolase</keyword>
<evidence type="ECO:0000256" key="7">
    <source>
        <dbReference type="ARBA" id="ARBA00022801"/>
    </source>
</evidence>
<comment type="subcellular location">
    <subcellularLocation>
        <location evidence="3">Secreted</location>
        <location evidence="3">Extracellular space</location>
    </subcellularLocation>
</comment>
<dbReference type="PROSITE" id="PS51695">
    <property type="entry name" value="SEDOLISIN"/>
    <property type="match status" value="1"/>
</dbReference>
<dbReference type="InterPro" id="IPR015366">
    <property type="entry name" value="S53_propep"/>
</dbReference>
<dbReference type="InterPro" id="IPR050819">
    <property type="entry name" value="Tripeptidyl-peptidase_I"/>
</dbReference>
<comment type="caution">
    <text evidence="14">The sequence shown here is derived from an EMBL/GenBank/DDBJ whole genome shotgun (WGS) entry which is preliminary data.</text>
</comment>
<dbReference type="InterPro" id="IPR036852">
    <property type="entry name" value="Peptidase_S8/S53_dom_sf"/>
</dbReference>
<dbReference type="CDD" id="cd04056">
    <property type="entry name" value="Peptidases_S53"/>
    <property type="match status" value="1"/>
</dbReference>
<accession>A0AAW0CEH6</accession>
<evidence type="ECO:0000256" key="3">
    <source>
        <dbReference type="ARBA" id="ARBA00004239"/>
    </source>
</evidence>
<dbReference type="Proteomes" id="UP001362999">
    <property type="component" value="Unassembled WGS sequence"/>
</dbReference>
<feature type="domain" description="Peptidase S53" evidence="13">
    <location>
        <begin position="210"/>
        <end position="584"/>
    </location>
</feature>
<evidence type="ECO:0000256" key="8">
    <source>
        <dbReference type="ARBA" id="ARBA00022825"/>
    </source>
</evidence>
<dbReference type="Gene3D" id="3.40.50.200">
    <property type="entry name" value="Peptidase S8/S53 domain"/>
    <property type="match status" value="1"/>
</dbReference>